<proteinExistence type="predicted"/>
<comment type="caution">
    <text evidence="1">The sequence shown here is derived from an EMBL/GenBank/DDBJ whole genome shotgun (WGS) entry which is preliminary data.</text>
</comment>
<protein>
    <submittedName>
        <fullName evidence="1">Uncharacterized protein</fullName>
    </submittedName>
</protein>
<evidence type="ECO:0000313" key="1">
    <source>
        <dbReference type="EMBL" id="KAG0427373.1"/>
    </source>
</evidence>
<keyword evidence="2" id="KW-1185">Reference proteome</keyword>
<dbReference type="EMBL" id="JABSTQ010009632">
    <property type="protein sequence ID" value="KAG0427373.1"/>
    <property type="molecule type" value="Genomic_DNA"/>
</dbReference>
<sequence>MLAKRCQEESRCCLPRFRWWRSGGSRRSKLPFCCKWLSGFTVHRDFCGYNQFDAGSRAPPPDERGDPQEDAAATHSPLRCPQCGYRSGSRSYMRIHARVHTGERPFRCQLCPSAFKDPSNLKRHRRCHTGERPFLCPYCRQAFSQSGSLRTHLLYKHGEAP</sequence>
<dbReference type="Proteomes" id="UP000805193">
    <property type="component" value="Unassembled WGS sequence"/>
</dbReference>
<evidence type="ECO:0000313" key="2">
    <source>
        <dbReference type="Proteomes" id="UP000805193"/>
    </source>
</evidence>
<accession>A0AC60Q2Z4</accession>
<name>A0AC60Q2Z4_IXOPE</name>
<organism evidence="1 2">
    <name type="scientific">Ixodes persulcatus</name>
    <name type="common">Taiga tick</name>
    <dbReference type="NCBI Taxonomy" id="34615"/>
    <lineage>
        <taxon>Eukaryota</taxon>
        <taxon>Metazoa</taxon>
        <taxon>Ecdysozoa</taxon>
        <taxon>Arthropoda</taxon>
        <taxon>Chelicerata</taxon>
        <taxon>Arachnida</taxon>
        <taxon>Acari</taxon>
        <taxon>Parasitiformes</taxon>
        <taxon>Ixodida</taxon>
        <taxon>Ixodoidea</taxon>
        <taxon>Ixodidae</taxon>
        <taxon>Ixodinae</taxon>
        <taxon>Ixodes</taxon>
    </lineage>
</organism>
<gene>
    <name evidence="1" type="ORF">HPB47_025561</name>
</gene>
<reference evidence="1 2" key="1">
    <citation type="journal article" date="2020" name="Cell">
        <title>Large-Scale Comparative Analyses of Tick Genomes Elucidate Their Genetic Diversity and Vector Capacities.</title>
        <authorList>
            <consortium name="Tick Genome and Microbiome Consortium (TIGMIC)"/>
            <person name="Jia N."/>
            <person name="Wang J."/>
            <person name="Shi W."/>
            <person name="Du L."/>
            <person name="Sun Y."/>
            <person name="Zhan W."/>
            <person name="Jiang J.F."/>
            <person name="Wang Q."/>
            <person name="Zhang B."/>
            <person name="Ji P."/>
            <person name="Bell-Sakyi L."/>
            <person name="Cui X.M."/>
            <person name="Yuan T.T."/>
            <person name="Jiang B.G."/>
            <person name="Yang W.F."/>
            <person name="Lam T.T."/>
            <person name="Chang Q.C."/>
            <person name="Ding S.J."/>
            <person name="Wang X.J."/>
            <person name="Zhu J.G."/>
            <person name="Ruan X.D."/>
            <person name="Zhao L."/>
            <person name="Wei J.T."/>
            <person name="Ye R.Z."/>
            <person name="Que T.C."/>
            <person name="Du C.H."/>
            <person name="Zhou Y.H."/>
            <person name="Cheng J.X."/>
            <person name="Dai P.F."/>
            <person name="Guo W.B."/>
            <person name="Han X.H."/>
            <person name="Huang E.J."/>
            <person name="Li L.F."/>
            <person name="Wei W."/>
            <person name="Gao Y.C."/>
            <person name="Liu J.Z."/>
            <person name="Shao H.Z."/>
            <person name="Wang X."/>
            <person name="Wang C.C."/>
            <person name="Yang T.C."/>
            <person name="Huo Q.B."/>
            <person name="Li W."/>
            <person name="Chen H.Y."/>
            <person name="Chen S.E."/>
            <person name="Zhou L.G."/>
            <person name="Ni X.B."/>
            <person name="Tian J.H."/>
            <person name="Sheng Y."/>
            <person name="Liu T."/>
            <person name="Pan Y.S."/>
            <person name="Xia L.Y."/>
            <person name="Li J."/>
            <person name="Zhao F."/>
            <person name="Cao W.C."/>
        </authorList>
    </citation>
    <scope>NUCLEOTIDE SEQUENCE [LARGE SCALE GENOMIC DNA]</scope>
    <source>
        <strain evidence="1">Iper-2018</strain>
    </source>
</reference>